<keyword evidence="5" id="KW-1185">Reference proteome</keyword>
<dbReference type="PANTHER" id="PTHR31286:SF99">
    <property type="entry name" value="DUF4283 DOMAIN-CONTAINING PROTEIN"/>
    <property type="match status" value="1"/>
</dbReference>
<dbReference type="GO" id="GO:0008270">
    <property type="term" value="F:zinc ion binding"/>
    <property type="evidence" value="ECO:0007669"/>
    <property type="project" value="UniProtKB-KW"/>
</dbReference>
<feature type="compositionally biased region" description="Basic residues" evidence="2">
    <location>
        <begin position="159"/>
        <end position="168"/>
    </location>
</feature>
<accession>A0A392Q1K0</accession>
<feature type="region of interest" description="Disordered" evidence="2">
    <location>
        <begin position="144"/>
        <end position="184"/>
    </location>
</feature>
<dbReference type="InterPro" id="IPR001878">
    <property type="entry name" value="Znf_CCHC"/>
</dbReference>
<dbReference type="PANTHER" id="PTHR31286">
    <property type="entry name" value="GLYCINE-RICH CELL WALL STRUCTURAL PROTEIN 1.8-LIKE"/>
    <property type="match status" value="1"/>
</dbReference>
<dbReference type="SUPFAM" id="SSF57756">
    <property type="entry name" value="Retrovirus zinc finger-like domains"/>
    <property type="match status" value="1"/>
</dbReference>
<keyword evidence="1" id="KW-0863">Zinc-finger</keyword>
<evidence type="ECO:0000259" key="3">
    <source>
        <dbReference type="PROSITE" id="PS50158"/>
    </source>
</evidence>
<dbReference type="InterPro" id="IPR040256">
    <property type="entry name" value="At4g02000-like"/>
</dbReference>
<evidence type="ECO:0000256" key="1">
    <source>
        <dbReference type="PROSITE-ProRule" id="PRU00047"/>
    </source>
</evidence>
<dbReference type="EMBL" id="LXQA010106712">
    <property type="protein sequence ID" value="MCI17709.1"/>
    <property type="molecule type" value="Genomic_DNA"/>
</dbReference>
<evidence type="ECO:0000313" key="4">
    <source>
        <dbReference type="EMBL" id="MCI17709.1"/>
    </source>
</evidence>
<protein>
    <recommendedName>
        <fullName evidence="3">CCHC-type domain-containing protein</fullName>
    </recommendedName>
</protein>
<dbReference type="Proteomes" id="UP000265520">
    <property type="component" value="Unassembled WGS sequence"/>
</dbReference>
<proteinExistence type="predicted"/>
<keyword evidence="1" id="KW-0479">Metal-binding</keyword>
<evidence type="ECO:0000256" key="2">
    <source>
        <dbReference type="SAM" id="MobiDB-lite"/>
    </source>
</evidence>
<dbReference type="GO" id="GO:0003676">
    <property type="term" value="F:nucleic acid binding"/>
    <property type="evidence" value="ECO:0007669"/>
    <property type="project" value="InterPro"/>
</dbReference>
<dbReference type="InterPro" id="IPR036875">
    <property type="entry name" value="Znf_CCHC_sf"/>
</dbReference>
<name>A0A392Q1K0_9FABA</name>
<evidence type="ECO:0000313" key="5">
    <source>
        <dbReference type="Proteomes" id="UP000265520"/>
    </source>
</evidence>
<comment type="caution">
    <text evidence="4">The sequence shown here is derived from an EMBL/GenBank/DDBJ whole genome shotgun (WGS) entry which is preliminary data.</text>
</comment>
<sequence>MWKRKGSDTIEEWSPNFQPASDTIEEVAVWVRISGLPIEYYDAKVLRLIGNRVGKTVKVDKTTLMQERGKYARLCVQVNLTKSLLAMFAIKGRKYNVEYEGLHLLCLTCGKFGHYKEGCPDKAKGIEGQHGEKNTGVGGIAHGTHSAGGKTEGPWRVVQKQRRSRKNGAGKSFSAGEGKGTILR</sequence>
<dbReference type="AlphaFoldDB" id="A0A392Q1K0"/>
<keyword evidence="1" id="KW-0862">Zinc</keyword>
<organism evidence="4 5">
    <name type="scientific">Trifolium medium</name>
    <dbReference type="NCBI Taxonomy" id="97028"/>
    <lineage>
        <taxon>Eukaryota</taxon>
        <taxon>Viridiplantae</taxon>
        <taxon>Streptophyta</taxon>
        <taxon>Embryophyta</taxon>
        <taxon>Tracheophyta</taxon>
        <taxon>Spermatophyta</taxon>
        <taxon>Magnoliopsida</taxon>
        <taxon>eudicotyledons</taxon>
        <taxon>Gunneridae</taxon>
        <taxon>Pentapetalae</taxon>
        <taxon>rosids</taxon>
        <taxon>fabids</taxon>
        <taxon>Fabales</taxon>
        <taxon>Fabaceae</taxon>
        <taxon>Papilionoideae</taxon>
        <taxon>50 kb inversion clade</taxon>
        <taxon>NPAAA clade</taxon>
        <taxon>Hologalegina</taxon>
        <taxon>IRL clade</taxon>
        <taxon>Trifolieae</taxon>
        <taxon>Trifolium</taxon>
    </lineage>
</organism>
<dbReference type="PROSITE" id="PS50158">
    <property type="entry name" value="ZF_CCHC"/>
    <property type="match status" value="1"/>
</dbReference>
<reference evidence="4 5" key="1">
    <citation type="journal article" date="2018" name="Front. Plant Sci.">
        <title>Red Clover (Trifolium pratense) and Zigzag Clover (T. medium) - A Picture of Genomic Similarities and Differences.</title>
        <authorList>
            <person name="Dluhosova J."/>
            <person name="Istvanek J."/>
            <person name="Nedelnik J."/>
            <person name="Repkova J."/>
        </authorList>
    </citation>
    <scope>NUCLEOTIDE SEQUENCE [LARGE SCALE GENOMIC DNA]</scope>
    <source>
        <strain evidence="5">cv. 10/8</strain>
        <tissue evidence="4">Leaf</tissue>
    </source>
</reference>
<feature type="domain" description="CCHC-type" evidence="3">
    <location>
        <begin position="106"/>
        <end position="121"/>
    </location>
</feature>